<gene>
    <name evidence="1" type="ORF">A6E14_16710</name>
</gene>
<name>A0A1B9R3F4_9VIBR</name>
<sequence length="114" mass="12791">MKDTLFFVTFPIEEYSNRVTTDFHPKASGSSIIDWAKPLYECFGTKTTKKSLSSLKALTTCGIGYSQVQYGLNPVTALACRILFTQGFITFCLKKAAQNTTTTPWDSLFLTDYF</sequence>
<evidence type="ECO:0000313" key="1">
    <source>
        <dbReference type="EMBL" id="OCH78736.1"/>
    </source>
</evidence>
<keyword evidence="2" id="KW-1185">Reference proteome</keyword>
<accession>A0A1B9R3F4</accession>
<dbReference type="EMBL" id="MAJZ01000012">
    <property type="protein sequence ID" value="OCH78736.1"/>
    <property type="molecule type" value="Genomic_DNA"/>
</dbReference>
<dbReference type="AlphaFoldDB" id="A0A1B9R3F4"/>
<evidence type="ECO:0000313" key="2">
    <source>
        <dbReference type="Proteomes" id="UP000093173"/>
    </source>
</evidence>
<comment type="caution">
    <text evidence="1">The sequence shown here is derived from an EMBL/GenBank/DDBJ whole genome shotgun (WGS) entry which is preliminary data.</text>
</comment>
<proteinExistence type="predicted"/>
<reference evidence="2" key="1">
    <citation type="submission" date="2016-06" db="EMBL/GenBank/DDBJ databases">
        <authorList>
            <person name="Hehemann J.-H."/>
            <person name="Arevalo P."/>
            <person name="Datta M.S."/>
            <person name="Polz M.F."/>
        </authorList>
    </citation>
    <scope>NUCLEOTIDE SEQUENCE [LARGE SCALE GENOMIC DNA]</scope>
    <source>
        <strain evidence="2">9CSC122</strain>
    </source>
</reference>
<protein>
    <submittedName>
        <fullName evidence="1">Uncharacterized protein</fullName>
    </submittedName>
</protein>
<dbReference type="Proteomes" id="UP000093173">
    <property type="component" value="Unassembled WGS sequence"/>
</dbReference>
<organism evidence="1 2">
    <name type="scientific">Vibrio genomosp. F10</name>
    <dbReference type="NCBI Taxonomy" id="723171"/>
    <lineage>
        <taxon>Bacteria</taxon>
        <taxon>Pseudomonadati</taxon>
        <taxon>Pseudomonadota</taxon>
        <taxon>Gammaproteobacteria</taxon>
        <taxon>Vibrionales</taxon>
        <taxon>Vibrionaceae</taxon>
        <taxon>Vibrio</taxon>
    </lineage>
</organism>